<comment type="subcellular location">
    <subcellularLocation>
        <location evidence="1">Cell membrane</location>
        <topology evidence="1">Single-pass type I membrane protein</topology>
    </subcellularLocation>
    <subcellularLocation>
        <location evidence="2">Secreted</location>
    </subcellularLocation>
</comment>
<organism evidence="19 20">
    <name type="scientific">Coregonus suidteri</name>
    <dbReference type="NCBI Taxonomy" id="861788"/>
    <lineage>
        <taxon>Eukaryota</taxon>
        <taxon>Metazoa</taxon>
        <taxon>Chordata</taxon>
        <taxon>Craniata</taxon>
        <taxon>Vertebrata</taxon>
        <taxon>Euteleostomi</taxon>
        <taxon>Actinopterygii</taxon>
        <taxon>Neopterygii</taxon>
        <taxon>Teleostei</taxon>
        <taxon>Protacanthopterygii</taxon>
        <taxon>Salmoniformes</taxon>
        <taxon>Salmonidae</taxon>
        <taxon>Coregoninae</taxon>
        <taxon>Coregonus</taxon>
    </lineage>
</organism>
<feature type="disulfide bond" evidence="15">
    <location>
        <begin position="290"/>
        <end position="299"/>
    </location>
</feature>
<dbReference type="GO" id="GO:0008083">
    <property type="term" value="F:growth factor activity"/>
    <property type="evidence" value="ECO:0007669"/>
    <property type="project" value="UniProtKB-KW"/>
</dbReference>
<dbReference type="Pfam" id="PF02158">
    <property type="entry name" value="Neuregulin"/>
    <property type="match status" value="1"/>
</dbReference>
<dbReference type="PANTHER" id="PTHR11100">
    <property type="entry name" value="HEREGULIN-NEUREGULIN FAMILY MEMBER"/>
    <property type="match status" value="1"/>
</dbReference>
<keyword evidence="6 15" id="KW-0245">EGF-like domain</keyword>
<evidence type="ECO:0000259" key="18">
    <source>
        <dbReference type="PROSITE" id="PS50026"/>
    </source>
</evidence>
<comment type="similarity">
    <text evidence="3">Belongs to the neuregulin family.</text>
</comment>
<proteinExistence type="inferred from homology"/>
<dbReference type="PANTHER" id="PTHR11100:SF7">
    <property type="entry name" value="PRO-NEUREGULIN-1, MEMBRANE-BOUND ISOFORM"/>
    <property type="match status" value="1"/>
</dbReference>
<accession>A0AAN8LEJ9</accession>
<feature type="region of interest" description="Disordered" evidence="16">
    <location>
        <begin position="601"/>
        <end position="688"/>
    </location>
</feature>
<feature type="compositionally biased region" description="Pro residues" evidence="16">
    <location>
        <begin position="207"/>
        <end position="216"/>
    </location>
</feature>
<evidence type="ECO:0000256" key="7">
    <source>
        <dbReference type="ARBA" id="ARBA00022692"/>
    </source>
</evidence>
<dbReference type="InterPro" id="IPR002154">
    <property type="entry name" value="Neuregulin_C"/>
</dbReference>
<gene>
    <name evidence="19" type="ORF">J4Q44_G00237250</name>
</gene>
<feature type="transmembrane region" description="Helical" evidence="17">
    <location>
        <begin position="94"/>
        <end position="117"/>
    </location>
</feature>
<dbReference type="EMBL" id="JAGTTL010000022">
    <property type="protein sequence ID" value="KAK6304945.1"/>
    <property type="molecule type" value="Genomic_DNA"/>
</dbReference>
<dbReference type="AlphaFoldDB" id="A0AAN8LEJ9"/>
<evidence type="ECO:0000256" key="12">
    <source>
        <dbReference type="ARBA" id="ARBA00023180"/>
    </source>
</evidence>
<keyword evidence="4" id="KW-1003">Cell membrane</keyword>
<comment type="caution">
    <text evidence="15">Lacks conserved residue(s) required for the propagation of feature annotation.</text>
</comment>
<evidence type="ECO:0000256" key="17">
    <source>
        <dbReference type="SAM" id="Phobius"/>
    </source>
</evidence>
<dbReference type="Gene3D" id="2.10.25.10">
    <property type="entry name" value="Laminin"/>
    <property type="match status" value="1"/>
</dbReference>
<feature type="compositionally biased region" description="Acidic residues" evidence="16">
    <location>
        <begin position="47"/>
        <end position="59"/>
    </location>
</feature>
<protein>
    <recommendedName>
        <fullName evidence="14">Pro-neuregulin-1, membrane-bound isoform</fullName>
    </recommendedName>
</protein>
<keyword evidence="5" id="KW-0964">Secreted</keyword>
<evidence type="ECO:0000256" key="15">
    <source>
        <dbReference type="PROSITE-ProRule" id="PRU00076"/>
    </source>
</evidence>
<feature type="compositionally biased region" description="Low complexity" evidence="16">
    <location>
        <begin position="401"/>
        <end position="419"/>
    </location>
</feature>
<dbReference type="PROSITE" id="PS50026">
    <property type="entry name" value="EGF_3"/>
    <property type="match status" value="1"/>
</dbReference>
<keyword evidence="20" id="KW-1185">Reference proteome</keyword>
<dbReference type="PROSITE" id="PS00022">
    <property type="entry name" value="EGF_1"/>
    <property type="match status" value="1"/>
</dbReference>
<feature type="domain" description="EGF-like" evidence="18">
    <location>
        <begin position="256"/>
        <end position="300"/>
    </location>
</feature>
<evidence type="ECO:0000256" key="8">
    <source>
        <dbReference type="ARBA" id="ARBA00022989"/>
    </source>
</evidence>
<keyword evidence="12" id="KW-0325">Glycoprotein</keyword>
<feature type="compositionally biased region" description="Basic residues" evidence="16">
    <location>
        <begin position="548"/>
        <end position="570"/>
    </location>
</feature>
<evidence type="ECO:0000313" key="20">
    <source>
        <dbReference type="Proteomes" id="UP001356427"/>
    </source>
</evidence>
<feature type="compositionally biased region" description="Low complexity" evidence="16">
    <location>
        <begin position="510"/>
        <end position="525"/>
    </location>
</feature>
<keyword evidence="10 17" id="KW-0472">Membrane</keyword>
<keyword evidence="13" id="KW-0393">Immunoglobulin domain</keyword>
<evidence type="ECO:0000256" key="5">
    <source>
        <dbReference type="ARBA" id="ARBA00022525"/>
    </source>
</evidence>
<feature type="compositionally biased region" description="Polar residues" evidence="16">
    <location>
        <begin position="605"/>
        <end position="616"/>
    </location>
</feature>
<dbReference type="SUPFAM" id="SSF57196">
    <property type="entry name" value="EGF/Laminin"/>
    <property type="match status" value="1"/>
</dbReference>
<dbReference type="InterPro" id="IPR018250">
    <property type="entry name" value="NRG1"/>
</dbReference>
<evidence type="ECO:0000256" key="3">
    <source>
        <dbReference type="ARBA" id="ARBA00008216"/>
    </source>
</evidence>
<dbReference type="GO" id="GO:0035556">
    <property type="term" value="P:intracellular signal transduction"/>
    <property type="evidence" value="ECO:0007669"/>
    <property type="project" value="TreeGrafter"/>
</dbReference>
<reference evidence="19 20" key="1">
    <citation type="submission" date="2021-04" db="EMBL/GenBank/DDBJ databases">
        <authorList>
            <person name="De Guttry C."/>
            <person name="Zahm M."/>
            <person name="Klopp C."/>
            <person name="Cabau C."/>
            <person name="Louis A."/>
            <person name="Berthelot C."/>
            <person name="Parey E."/>
            <person name="Roest Crollius H."/>
            <person name="Montfort J."/>
            <person name="Robinson-Rechavi M."/>
            <person name="Bucao C."/>
            <person name="Bouchez O."/>
            <person name="Gislard M."/>
            <person name="Lluch J."/>
            <person name="Milhes M."/>
            <person name="Lampietro C."/>
            <person name="Lopez Roques C."/>
            <person name="Donnadieu C."/>
            <person name="Braasch I."/>
            <person name="Desvignes T."/>
            <person name="Postlethwait J."/>
            <person name="Bobe J."/>
            <person name="Wedekind C."/>
            <person name="Guiguen Y."/>
        </authorList>
    </citation>
    <scope>NUCLEOTIDE SEQUENCE [LARGE SCALE GENOMIC DNA]</scope>
    <source>
        <strain evidence="19">Cs_M1</strain>
        <tissue evidence="19">Blood</tissue>
    </source>
</reference>
<evidence type="ECO:0000256" key="11">
    <source>
        <dbReference type="ARBA" id="ARBA00023157"/>
    </source>
</evidence>
<evidence type="ECO:0000256" key="1">
    <source>
        <dbReference type="ARBA" id="ARBA00004251"/>
    </source>
</evidence>
<evidence type="ECO:0000256" key="4">
    <source>
        <dbReference type="ARBA" id="ARBA00022475"/>
    </source>
</evidence>
<name>A0AAN8LEJ9_9TELE</name>
<evidence type="ECO:0000256" key="9">
    <source>
        <dbReference type="ARBA" id="ARBA00023030"/>
    </source>
</evidence>
<evidence type="ECO:0000256" key="6">
    <source>
        <dbReference type="ARBA" id="ARBA00022536"/>
    </source>
</evidence>
<feature type="region of interest" description="Disordered" evidence="16">
    <location>
        <begin position="1"/>
        <end position="63"/>
    </location>
</feature>
<keyword evidence="9" id="KW-0339">Growth factor</keyword>
<dbReference type="GO" id="GO:0048513">
    <property type="term" value="P:animal organ development"/>
    <property type="evidence" value="ECO:0007669"/>
    <property type="project" value="TreeGrafter"/>
</dbReference>
<evidence type="ECO:0000256" key="16">
    <source>
        <dbReference type="SAM" id="MobiDB-lite"/>
    </source>
</evidence>
<dbReference type="SMART" id="SM00181">
    <property type="entry name" value="EGF"/>
    <property type="match status" value="1"/>
</dbReference>
<feature type="transmembrane region" description="Helical" evidence="17">
    <location>
        <begin position="317"/>
        <end position="339"/>
    </location>
</feature>
<comment type="caution">
    <text evidence="19">The sequence shown here is derived from an EMBL/GenBank/DDBJ whole genome shotgun (WGS) entry which is preliminary data.</text>
</comment>
<dbReference type="GO" id="GO:0007399">
    <property type="term" value="P:nervous system development"/>
    <property type="evidence" value="ECO:0007669"/>
    <property type="project" value="InterPro"/>
</dbReference>
<sequence>MTEGVEAEDSSAGLVVPPGSASPTHSCTDPGRAPEEAPEESAAGGEGGEEGAEGGSDDGDGGRAGPLGFLGLAGTCCVCIEMEQVRSCLRSEKICILPILACLLSLAFCTAGLKWVFVDKIFEYEPPTHRDPDRMEQNPFIVIADPTWDLPVSFPHPSPVPMPTTTSTGQPEVIVEGKPTGGPFVPQSPRVTQYTPTSALTYRTDPPMQPGPPITPKPVNKGTPTPYPQTTVESNDIFVPTFSATSTTAVVKTSSHMTRCSDSQKNYCVNGGECFTLDITPGRSKFLCRCPNEFTGDRCQNYVMASFYSEELYQKRVLTITGICIALLVVGIMCVVAYCKTKKQRKKLHDRLRQSLRNERNSMASMANGRTTYNPSLENVQLVNHLLVKETETSFSTSQYTSSAHQSTTVTHTSSQSWSNDHSESAFSHSRSVLVMSSAENSRHATPSHRGRLNATAGARDLSAYLKDTRDTPDSYRDSLYSERYVSAMTTPTCLSPVELLSPVTPGSPPSEMSAPMSSMAVSPSGEEEHPLLFTTPPWPRDKPPLPNHHHHSKSKRNSAHYNHGHKVHSPPHSPLRIVEDDDYETTQEYEAVAAMVAVPPVPPQSLTKKLTNSYNGRRAKRTKPNGHAVGNKTESNDRGSSSESETEEDYRVGEDTPFLSLQDPMAAGVEPLTDSSRTYPALRLSPQDDLQGRLSSVITNQDPIAV</sequence>
<dbReference type="GO" id="GO:0030296">
    <property type="term" value="F:protein tyrosine kinase activator activity"/>
    <property type="evidence" value="ECO:0007669"/>
    <property type="project" value="TreeGrafter"/>
</dbReference>
<evidence type="ECO:0000256" key="10">
    <source>
        <dbReference type="ARBA" id="ARBA00023136"/>
    </source>
</evidence>
<keyword evidence="11 15" id="KW-1015">Disulfide bond</keyword>
<dbReference type="GO" id="GO:0045499">
    <property type="term" value="F:chemorepellent activity"/>
    <property type="evidence" value="ECO:0007669"/>
    <property type="project" value="TreeGrafter"/>
</dbReference>
<dbReference type="GO" id="GO:0005886">
    <property type="term" value="C:plasma membrane"/>
    <property type="evidence" value="ECO:0007669"/>
    <property type="project" value="UniProtKB-SubCell"/>
</dbReference>
<dbReference type="InterPro" id="IPR000742">
    <property type="entry name" value="EGF"/>
</dbReference>
<dbReference type="Proteomes" id="UP001356427">
    <property type="component" value="Unassembled WGS sequence"/>
</dbReference>
<dbReference type="GO" id="GO:0005615">
    <property type="term" value="C:extracellular space"/>
    <property type="evidence" value="ECO:0007669"/>
    <property type="project" value="TreeGrafter"/>
</dbReference>
<evidence type="ECO:0000256" key="13">
    <source>
        <dbReference type="ARBA" id="ARBA00023319"/>
    </source>
</evidence>
<evidence type="ECO:0000313" key="19">
    <source>
        <dbReference type="EMBL" id="KAK6304945.1"/>
    </source>
</evidence>
<keyword evidence="8 17" id="KW-1133">Transmembrane helix</keyword>
<evidence type="ECO:0000256" key="14">
    <source>
        <dbReference type="ARBA" id="ARBA00034341"/>
    </source>
</evidence>
<feature type="region of interest" description="Disordered" evidence="16">
    <location>
        <begin position="504"/>
        <end position="578"/>
    </location>
</feature>
<feature type="region of interest" description="Disordered" evidence="16">
    <location>
        <begin position="399"/>
        <end position="423"/>
    </location>
</feature>
<dbReference type="FunFam" id="2.10.25.10:FF:000073">
    <property type="entry name" value="Pro-neuregulin-1, membrane-bound isoform A"/>
    <property type="match status" value="1"/>
</dbReference>
<dbReference type="PRINTS" id="PR01089">
    <property type="entry name" value="NEUREGULIN"/>
</dbReference>
<dbReference type="InterPro" id="IPR040180">
    <property type="entry name" value="Neuregulin"/>
</dbReference>
<dbReference type="GO" id="GO:0030154">
    <property type="term" value="P:cell differentiation"/>
    <property type="evidence" value="ECO:0007669"/>
    <property type="project" value="TreeGrafter"/>
</dbReference>
<evidence type="ECO:0000256" key="2">
    <source>
        <dbReference type="ARBA" id="ARBA00004613"/>
    </source>
</evidence>
<feature type="region of interest" description="Disordered" evidence="16">
    <location>
        <begin position="200"/>
        <end position="224"/>
    </location>
</feature>
<keyword evidence="7 17" id="KW-0812">Transmembrane</keyword>